<comment type="caution">
    <text evidence="2">The sequence shown here is derived from an EMBL/GenBank/DDBJ whole genome shotgun (WGS) entry which is preliminary data.</text>
</comment>
<dbReference type="EMBL" id="JBGFUD010003660">
    <property type="protein sequence ID" value="MFH4978918.1"/>
    <property type="molecule type" value="Genomic_DNA"/>
</dbReference>
<evidence type="ECO:0000256" key="1">
    <source>
        <dbReference type="SAM" id="Phobius"/>
    </source>
</evidence>
<sequence>MKVFTVGLDEKPPLKEGVEKEPIPLPAPSMIAIEKKKNCCYKGYLLCLLTVFFALILAIALTEMSYIRSRDESFLNLRWVELQERIDWRRHQQQQAYLDSINRNYYAQPIANAAK</sequence>
<proteinExistence type="predicted"/>
<keyword evidence="1" id="KW-0812">Transmembrane</keyword>
<organism evidence="2 3">
    <name type="scientific">Gnathostoma spinigerum</name>
    <dbReference type="NCBI Taxonomy" id="75299"/>
    <lineage>
        <taxon>Eukaryota</taxon>
        <taxon>Metazoa</taxon>
        <taxon>Ecdysozoa</taxon>
        <taxon>Nematoda</taxon>
        <taxon>Chromadorea</taxon>
        <taxon>Rhabditida</taxon>
        <taxon>Spirurina</taxon>
        <taxon>Gnathostomatomorpha</taxon>
        <taxon>Gnathostomatoidea</taxon>
        <taxon>Gnathostomatidae</taxon>
        <taxon>Gnathostoma</taxon>
    </lineage>
</organism>
<gene>
    <name evidence="2" type="ORF">AB6A40_005627</name>
</gene>
<dbReference type="AlphaFoldDB" id="A0ABD6EG53"/>
<evidence type="ECO:0000313" key="2">
    <source>
        <dbReference type="EMBL" id="MFH4978918.1"/>
    </source>
</evidence>
<keyword evidence="1" id="KW-1133">Transmembrane helix</keyword>
<reference evidence="2 3" key="1">
    <citation type="submission" date="2024-08" db="EMBL/GenBank/DDBJ databases">
        <title>Gnathostoma spinigerum genome.</title>
        <authorList>
            <person name="Gonzalez-Bertolin B."/>
            <person name="Monzon S."/>
            <person name="Zaballos A."/>
            <person name="Jimenez P."/>
            <person name="Dekumyoy P."/>
            <person name="Varona S."/>
            <person name="Cuesta I."/>
            <person name="Sumanam S."/>
            <person name="Adisakwattana P."/>
            <person name="Gasser R.B."/>
            <person name="Hernandez-Gonzalez A."/>
            <person name="Young N.D."/>
            <person name="Perteguer M.J."/>
        </authorList>
    </citation>
    <scope>NUCLEOTIDE SEQUENCE [LARGE SCALE GENOMIC DNA]</scope>
    <source>
        <strain evidence="2">AL3</strain>
        <tissue evidence="2">Liver</tissue>
    </source>
</reference>
<evidence type="ECO:0000313" key="3">
    <source>
        <dbReference type="Proteomes" id="UP001608902"/>
    </source>
</evidence>
<accession>A0ABD6EG53</accession>
<keyword evidence="3" id="KW-1185">Reference proteome</keyword>
<name>A0ABD6EG53_9BILA</name>
<keyword evidence="1" id="KW-0472">Membrane</keyword>
<feature type="transmembrane region" description="Helical" evidence="1">
    <location>
        <begin position="43"/>
        <end position="61"/>
    </location>
</feature>
<protein>
    <submittedName>
        <fullName evidence="2">Uncharacterized protein</fullName>
    </submittedName>
</protein>
<dbReference type="Proteomes" id="UP001608902">
    <property type="component" value="Unassembled WGS sequence"/>
</dbReference>